<feature type="region of interest" description="Disordered" evidence="1">
    <location>
        <begin position="593"/>
        <end position="653"/>
    </location>
</feature>
<sequence length="1011" mass="110309">MGKRKERRLAALSAAGRRVKLDLFAEPSGDLGGSSAHDQVGGDLDQSYRDGVPNSPSTSGQCQENPLLLLGQYSDDELEDESNEKDTNDVTENSLIEDNGQVKEAADTESGVLENNTGKDVAAQLVMVEDVEKDATHSNAASNLNDAEIRGSDATASGEPHNQADAAAQVSDPGSSGVQIIGEVVSGWKIVMHEESGRYYYWNTETGETSWEPPGVLAQGSEITTELNTPHITEEKENPSRDTHASSPIFHLNVSAINEPEGSILAPETQENCENGFHEKKWNGHRVESQDVLNLSFNTEQIESTESSVTLNVLHQQALSLGDYVSVQQSNSALSSTIGPATTAHDDKDEKPTVVSEQHESAVALSSSLVKYGESLLKRLTSLEGYNNHDQRYDWISKYTMEVEIRLADIKSLLAYGSPLLPFWVHCEAQFKQLDCAINDQVLQFDKSEQLNKVEHHPVSSFRGDGISLQSMGRESEVGEKDQVLTSANETQYISPDVDKVNLGHREAHGRHTSVDNTNTNHALSSGLPTELSKEVEEKLQKLNETALPDAFISKNATRIGEDIDMDVEMEVDEAPANSMTGDSLVTKVFPPLEQQNQTTPPSVECPTIEPGNEIAAPPPPDEEWIPPPPPDAEPLPPPPPDEPLPSYPPPPPYSETVPSLCYAEQYNLGYSVSNFNYYGATMTEVPMANYYAHGETHQLAEPQPVQYYDTVQNTYPEAAPAMVNPVPTEPVVYYDLPNGPMPPVTVITSSESGFYNESGPVVSSMESSGLYCESGSVSYHDTAASVQMGSVETLAESGSSSLPSSKVEPDFSTNSVSAQVLPKQPAVESMTTVVCESAPATAASTAAPAASKAQSKALRGKKRTIAVAPTLRSNKKVSSLVDKWKAVKEELHEDGEDEPEYAYEILEKKRQKEIVQWRAQQIASGEAKDNANFQPLGGDWRERVKRKRAQLTNDSVQAQSEIPANEKQQPDLVELSKDLPSGWQAYWDDSSKEVYYGNVLTSETTWTRPT</sequence>
<feature type="compositionally biased region" description="Pro residues" evidence="1">
    <location>
        <begin position="626"/>
        <end position="653"/>
    </location>
</feature>
<dbReference type="OrthoDB" id="2367685at2759"/>
<dbReference type="eggNOG" id="ENOG502QTDD">
    <property type="taxonomic scope" value="Eukaryota"/>
</dbReference>
<feature type="compositionally biased region" description="Polar residues" evidence="1">
    <location>
        <begin position="953"/>
        <end position="963"/>
    </location>
</feature>
<name>A0A1U8B0M1_NELNU</name>
<evidence type="ECO:0000313" key="3">
    <source>
        <dbReference type="Proteomes" id="UP000189703"/>
    </source>
</evidence>
<dbReference type="Proteomes" id="UP000189703">
    <property type="component" value="Unplaced"/>
</dbReference>
<dbReference type="InterPro" id="IPR001202">
    <property type="entry name" value="WW_dom"/>
</dbReference>
<dbReference type="InParanoid" id="A0A1U8B0M1"/>
<reference evidence="4" key="1">
    <citation type="submission" date="2025-08" db="UniProtKB">
        <authorList>
            <consortium name="RefSeq"/>
        </authorList>
    </citation>
    <scope>IDENTIFICATION</scope>
</reference>
<gene>
    <name evidence="4" type="primary">LOC104609583</name>
</gene>
<feature type="compositionally biased region" description="Polar residues" evidence="1">
    <location>
        <begin position="54"/>
        <end position="64"/>
    </location>
</feature>
<accession>A0A1U8B0M1</accession>
<evidence type="ECO:0000256" key="1">
    <source>
        <dbReference type="SAM" id="MobiDB-lite"/>
    </source>
</evidence>
<dbReference type="KEGG" id="nnu:104609583"/>
<feature type="region of interest" description="Disordered" evidence="1">
    <location>
        <begin position="510"/>
        <end position="529"/>
    </location>
</feature>
<dbReference type="FunCoup" id="A0A1U8B0M1">
    <property type="interactions" value="846"/>
</dbReference>
<organism evidence="3 4">
    <name type="scientific">Nelumbo nucifera</name>
    <name type="common">Sacred lotus</name>
    <dbReference type="NCBI Taxonomy" id="4432"/>
    <lineage>
        <taxon>Eukaryota</taxon>
        <taxon>Viridiplantae</taxon>
        <taxon>Streptophyta</taxon>
        <taxon>Embryophyta</taxon>
        <taxon>Tracheophyta</taxon>
        <taxon>Spermatophyta</taxon>
        <taxon>Magnoliopsida</taxon>
        <taxon>Proteales</taxon>
        <taxon>Nelumbonaceae</taxon>
        <taxon>Nelumbo</taxon>
    </lineage>
</organism>
<dbReference type="RefSeq" id="XP_010274244.1">
    <property type="nucleotide sequence ID" value="XM_010275942.2"/>
</dbReference>
<feature type="region of interest" description="Disordered" evidence="1">
    <location>
        <begin position="133"/>
        <end position="176"/>
    </location>
</feature>
<feature type="domain" description="WW" evidence="2">
    <location>
        <begin position="978"/>
        <end position="1011"/>
    </location>
</feature>
<dbReference type="Pfam" id="PF00397">
    <property type="entry name" value="WW"/>
    <property type="match status" value="2"/>
</dbReference>
<dbReference type="CDD" id="cd00201">
    <property type="entry name" value="WW"/>
    <property type="match status" value="2"/>
</dbReference>
<proteinExistence type="predicted"/>
<feature type="region of interest" description="Disordered" evidence="1">
    <location>
        <begin position="25"/>
        <end position="117"/>
    </location>
</feature>
<evidence type="ECO:0000313" key="4">
    <source>
        <dbReference type="RefSeq" id="XP_010274244.1"/>
    </source>
</evidence>
<dbReference type="Gene3D" id="2.20.70.10">
    <property type="match status" value="2"/>
</dbReference>
<dbReference type="GeneID" id="104609583"/>
<dbReference type="STRING" id="4432.A0A1U8B0M1"/>
<feature type="region of interest" description="Disordered" evidence="1">
    <location>
        <begin position="953"/>
        <end position="972"/>
    </location>
</feature>
<feature type="domain" description="WW" evidence="2">
    <location>
        <begin position="182"/>
        <end position="216"/>
    </location>
</feature>
<dbReference type="PANTHER" id="PTHR47852">
    <property type="entry name" value="OS06G0298400 PROTEIN"/>
    <property type="match status" value="1"/>
</dbReference>
<dbReference type="SMART" id="SM00456">
    <property type="entry name" value="WW"/>
    <property type="match status" value="2"/>
</dbReference>
<feature type="compositionally biased region" description="Acidic residues" evidence="1">
    <location>
        <begin position="74"/>
        <end position="83"/>
    </location>
</feature>
<dbReference type="OMA" id="CHETSND"/>
<dbReference type="InterPro" id="IPR036020">
    <property type="entry name" value="WW_dom_sf"/>
</dbReference>
<evidence type="ECO:0000259" key="2">
    <source>
        <dbReference type="PROSITE" id="PS50020"/>
    </source>
</evidence>
<feature type="compositionally biased region" description="Polar residues" evidence="1">
    <location>
        <begin position="515"/>
        <end position="528"/>
    </location>
</feature>
<protein>
    <submittedName>
        <fullName evidence="4">Uncharacterized protein LOC104609583 isoform X1</fullName>
    </submittedName>
</protein>
<dbReference type="PROSITE" id="PS50020">
    <property type="entry name" value="WW_DOMAIN_2"/>
    <property type="match status" value="2"/>
</dbReference>
<dbReference type="PANTHER" id="PTHR47852:SF2">
    <property type="entry name" value="WW DOMAIN-CONTAINING PROTEIN"/>
    <property type="match status" value="1"/>
</dbReference>
<dbReference type="AlphaFoldDB" id="A0A1U8B0M1"/>
<dbReference type="SUPFAM" id="SSF51045">
    <property type="entry name" value="WW domain"/>
    <property type="match status" value="2"/>
</dbReference>
<dbReference type="PROSITE" id="PS01159">
    <property type="entry name" value="WW_DOMAIN_1"/>
    <property type="match status" value="2"/>
</dbReference>
<keyword evidence="3" id="KW-1185">Reference proteome</keyword>